<proteinExistence type="predicted"/>
<gene>
    <name evidence="1" type="ORF">RSSM_01144</name>
</gene>
<evidence type="ECO:0000313" key="2">
    <source>
        <dbReference type="Proteomes" id="UP000011885"/>
    </source>
</evidence>
<organism evidence="1 2">
    <name type="scientific">Rhodopirellula sallentina SM41</name>
    <dbReference type="NCBI Taxonomy" id="1263870"/>
    <lineage>
        <taxon>Bacteria</taxon>
        <taxon>Pseudomonadati</taxon>
        <taxon>Planctomycetota</taxon>
        <taxon>Planctomycetia</taxon>
        <taxon>Pirellulales</taxon>
        <taxon>Pirellulaceae</taxon>
        <taxon>Rhodopirellula</taxon>
    </lineage>
</organism>
<protein>
    <submittedName>
        <fullName evidence="1">Uncharacterized protein</fullName>
    </submittedName>
</protein>
<dbReference type="PATRIC" id="fig|1263870.3.peg.1235"/>
<accession>M5U7I3</accession>
<reference evidence="1 2" key="1">
    <citation type="journal article" date="2013" name="Mar. Genomics">
        <title>Expression of sulfatases in Rhodopirellula baltica and the diversity of sulfatases in the genus Rhodopirellula.</title>
        <authorList>
            <person name="Wegner C.E."/>
            <person name="Richter-Heitmann T."/>
            <person name="Klindworth A."/>
            <person name="Klockow C."/>
            <person name="Richter M."/>
            <person name="Achstetter T."/>
            <person name="Glockner F.O."/>
            <person name="Harder J."/>
        </authorList>
    </citation>
    <scope>NUCLEOTIDE SEQUENCE [LARGE SCALE GENOMIC DNA]</scope>
    <source>
        <strain evidence="1 2">SM41</strain>
    </source>
</reference>
<name>M5U7I3_9BACT</name>
<dbReference type="EMBL" id="ANOH01000094">
    <property type="protein sequence ID" value="EMI57437.1"/>
    <property type="molecule type" value="Genomic_DNA"/>
</dbReference>
<dbReference type="AlphaFoldDB" id="M5U7I3"/>
<sequence length="46" mass="5070">MSGLVSGILWGKTGSSPMHAEVRIAKEIPRVNAWHKYFIDVGLDSD</sequence>
<evidence type="ECO:0000313" key="1">
    <source>
        <dbReference type="EMBL" id="EMI57437.1"/>
    </source>
</evidence>
<keyword evidence="2" id="KW-1185">Reference proteome</keyword>
<comment type="caution">
    <text evidence="1">The sequence shown here is derived from an EMBL/GenBank/DDBJ whole genome shotgun (WGS) entry which is preliminary data.</text>
</comment>
<dbReference type="Proteomes" id="UP000011885">
    <property type="component" value="Unassembled WGS sequence"/>
</dbReference>